<dbReference type="SMART" id="SM00244">
    <property type="entry name" value="PHB"/>
    <property type="match status" value="1"/>
</dbReference>
<dbReference type="InterPro" id="IPR036013">
    <property type="entry name" value="Band_7/SPFH_dom_sf"/>
</dbReference>
<feature type="non-terminal residue" evidence="9">
    <location>
        <position position="246"/>
    </location>
</feature>
<dbReference type="GO" id="GO:0015485">
    <property type="term" value="F:cholesterol binding"/>
    <property type="evidence" value="ECO:0007669"/>
    <property type="project" value="TreeGrafter"/>
</dbReference>
<evidence type="ECO:0000256" key="2">
    <source>
        <dbReference type="ARBA" id="ARBA00022692"/>
    </source>
</evidence>
<evidence type="ECO:0000256" key="7">
    <source>
        <dbReference type="ARBA" id="ARBA00023180"/>
    </source>
</evidence>
<dbReference type="GO" id="GO:0032933">
    <property type="term" value="P:SREBP signaling pathway"/>
    <property type="evidence" value="ECO:0007669"/>
    <property type="project" value="TreeGrafter"/>
</dbReference>
<proteinExistence type="predicted"/>
<keyword evidence="2" id="KW-0812">Transmembrane</keyword>
<keyword evidence="7" id="KW-0325">Glycoprotein</keyword>
<evidence type="ECO:0000313" key="9">
    <source>
        <dbReference type="EMBL" id="GAG31329.1"/>
    </source>
</evidence>
<feature type="non-terminal residue" evidence="9">
    <location>
        <position position="1"/>
    </location>
</feature>
<gene>
    <name evidence="9" type="ORF">S01H1_70165</name>
</gene>
<dbReference type="InterPro" id="IPR001107">
    <property type="entry name" value="Band_7"/>
</dbReference>
<evidence type="ECO:0000256" key="4">
    <source>
        <dbReference type="ARBA" id="ARBA00022968"/>
    </source>
</evidence>
<accession>X0WK10</accession>
<dbReference type="PANTHER" id="PTHR15351:SF3">
    <property type="entry name" value="ERLIN"/>
    <property type="match status" value="1"/>
</dbReference>
<evidence type="ECO:0000256" key="3">
    <source>
        <dbReference type="ARBA" id="ARBA00022824"/>
    </source>
</evidence>
<evidence type="ECO:0000256" key="1">
    <source>
        <dbReference type="ARBA" id="ARBA00004648"/>
    </source>
</evidence>
<evidence type="ECO:0000256" key="6">
    <source>
        <dbReference type="ARBA" id="ARBA00023136"/>
    </source>
</evidence>
<protein>
    <recommendedName>
        <fullName evidence="8">Band 7 domain-containing protein</fullName>
    </recommendedName>
</protein>
<keyword evidence="4" id="KW-0735">Signal-anchor</keyword>
<keyword evidence="3" id="KW-0256">Endoplasmic reticulum</keyword>
<comment type="subcellular location">
    <subcellularLocation>
        <location evidence="1">Endoplasmic reticulum membrane</location>
        <topology evidence="1">Single-pass type II membrane protein</topology>
    </subcellularLocation>
</comment>
<dbReference type="Gene3D" id="3.30.479.30">
    <property type="entry name" value="Band 7 domain"/>
    <property type="match status" value="1"/>
</dbReference>
<dbReference type="InterPro" id="IPR033294">
    <property type="entry name" value="Erlin1/2"/>
</dbReference>
<evidence type="ECO:0000259" key="8">
    <source>
        <dbReference type="SMART" id="SM00244"/>
    </source>
</evidence>
<dbReference type="Pfam" id="PF01145">
    <property type="entry name" value="Band_7"/>
    <property type="match status" value="1"/>
</dbReference>
<organism evidence="9">
    <name type="scientific">marine sediment metagenome</name>
    <dbReference type="NCBI Taxonomy" id="412755"/>
    <lineage>
        <taxon>unclassified sequences</taxon>
        <taxon>metagenomes</taxon>
        <taxon>ecological metagenomes</taxon>
    </lineage>
</organism>
<sequence>FAISIVLIRSGLHVVHEGHIGVYYRGGALMEGYTEPGMRWKMPLITTFEEVQTTIQTDSVRNIPCGTSEGTMIYFAKVEVVNRLDKEAAIDLIRNYTTQYDQTWIFDKIHHEINQFCSKHTLQEVYIELFDTLDEALADALQQSVDMWAPGLKIIAVRVTKPKIPEEVKKTYEHMAQQSAELRKALLEKKVILQRAQTEKEKQMMIQKQKQEVAEIMLTMKIKERETQAQISKINDEIEFNKKKRQ</sequence>
<dbReference type="GO" id="GO:0031625">
    <property type="term" value="F:ubiquitin protein ligase binding"/>
    <property type="evidence" value="ECO:0007669"/>
    <property type="project" value="InterPro"/>
</dbReference>
<dbReference type="SUPFAM" id="SSF117892">
    <property type="entry name" value="Band 7/SPFH domain"/>
    <property type="match status" value="1"/>
</dbReference>
<feature type="domain" description="Band 7" evidence="8">
    <location>
        <begin position="10"/>
        <end position="176"/>
    </location>
</feature>
<keyword evidence="6" id="KW-0472">Membrane</keyword>
<comment type="caution">
    <text evidence="9">The sequence shown here is derived from an EMBL/GenBank/DDBJ whole genome shotgun (WGS) entry which is preliminary data.</text>
</comment>
<name>X0WK10_9ZZZZ</name>
<evidence type="ECO:0000256" key="5">
    <source>
        <dbReference type="ARBA" id="ARBA00022989"/>
    </source>
</evidence>
<dbReference type="AlphaFoldDB" id="X0WK10"/>
<dbReference type="GO" id="GO:0005789">
    <property type="term" value="C:endoplasmic reticulum membrane"/>
    <property type="evidence" value="ECO:0007669"/>
    <property type="project" value="UniProtKB-SubCell"/>
</dbReference>
<dbReference type="PANTHER" id="PTHR15351">
    <property type="entry name" value="ERLIN (ER LIPID RAFT ASSOCIATED PROTEIN) HOMOLOG"/>
    <property type="match status" value="1"/>
</dbReference>
<keyword evidence="5" id="KW-1133">Transmembrane helix</keyword>
<reference evidence="9" key="1">
    <citation type="journal article" date="2014" name="Front. Microbiol.">
        <title>High frequency of phylogenetically diverse reductive dehalogenase-homologous genes in deep subseafloor sedimentary metagenomes.</title>
        <authorList>
            <person name="Kawai M."/>
            <person name="Futagami T."/>
            <person name="Toyoda A."/>
            <person name="Takaki Y."/>
            <person name="Nishi S."/>
            <person name="Hori S."/>
            <person name="Arai W."/>
            <person name="Tsubouchi T."/>
            <person name="Morono Y."/>
            <person name="Uchiyama I."/>
            <person name="Ito T."/>
            <person name="Fujiyama A."/>
            <person name="Inagaki F."/>
            <person name="Takami H."/>
        </authorList>
    </citation>
    <scope>NUCLEOTIDE SEQUENCE</scope>
    <source>
        <strain evidence="9">Expedition CK06-06</strain>
    </source>
</reference>
<dbReference type="EMBL" id="BARS01046637">
    <property type="protein sequence ID" value="GAG31329.1"/>
    <property type="molecule type" value="Genomic_DNA"/>
</dbReference>